<protein>
    <recommendedName>
        <fullName evidence="1">Glycosyl transferase family 1 domain-containing protein</fullName>
    </recommendedName>
</protein>
<keyword evidence="3" id="KW-1185">Reference proteome</keyword>
<dbReference type="InterPro" id="IPR001296">
    <property type="entry name" value="Glyco_trans_1"/>
</dbReference>
<dbReference type="SUPFAM" id="SSF53756">
    <property type="entry name" value="UDP-Glycosyltransferase/glycogen phosphorylase"/>
    <property type="match status" value="1"/>
</dbReference>
<gene>
    <name evidence="2" type="ORF">A7K91_09270</name>
</gene>
<comment type="caution">
    <text evidence="2">The sequence shown here is derived from an EMBL/GenBank/DDBJ whole genome shotgun (WGS) entry which is preliminary data.</text>
</comment>
<proteinExistence type="predicted"/>
<sequence>MLMNYYRQLKKGGIQFDFMVHRAEKGEYDEEIAALGGRRYVMPAIRPGGYRSYFAALRSFFEKHREYGIVHAHLNENSAFVLKAAKEAGITGLIAHSHMSDLEWDYKLPFRLYARAVLRSQPGLPMACSARAGDWLYGRDNKSRGTPMVLPNAVNLEEYTRDDRVRLAVRRELNAENRLVLGHVGRFCRQKNHDFLLRVFREVLAENKDALLLLAGDGPLRSGAMALAKRLGISGNVVFLGVRNDISRLLQGMDLFLMPSRYEGLPLALVEAQAAGLRCVVSDSITREADLTGNVVFIPLKAPLTEWSRQIGGMARERTDTRAALAAQGYDCGQQALRLEQLYKRLAAEGARLGSGLKPGGWHSELKEAVQKARF</sequence>
<dbReference type="InterPro" id="IPR050194">
    <property type="entry name" value="Glycosyltransferase_grp1"/>
</dbReference>
<accession>A0A1A5YBC5</accession>
<dbReference type="Pfam" id="PF00534">
    <property type="entry name" value="Glycos_transf_1"/>
    <property type="match status" value="1"/>
</dbReference>
<dbReference type="STRING" id="1844972.A7K91_09270"/>
<dbReference type="CDD" id="cd03812">
    <property type="entry name" value="GT4_CapH-like"/>
    <property type="match status" value="1"/>
</dbReference>
<dbReference type="Proteomes" id="UP000092024">
    <property type="component" value="Unassembled WGS sequence"/>
</dbReference>
<evidence type="ECO:0000259" key="1">
    <source>
        <dbReference type="Pfam" id="PF00534"/>
    </source>
</evidence>
<dbReference type="GO" id="GO:0016757">
    <property type="term" value="F:glycosyltransferase activity"/>
    <property type="evidence" value="ECO:0007669"/>
    <property type="project" value="TreeGrafter"/>
</dbReference>
<organism evidence="2 3">
    <name type="scientific">Paenibacillus oryzae</name>
    <dbReference type="NCBI Taxonomy" id="1844972"/>
    <lineage>
        <taxon>Bacteria</taxon>
        <taxon>Bacillati</taxon>
        <taxon>Bacillota</taxon>
        <taxon>Bacilli</taxon>
        <taxon>Bacillales</taxon>
        <taxon>Paenibacillaceae</taxon>
        <taxon>Paenibacillus</taxon>
    </lineage>
</organism>
<evidence type="ECO:0000313" key="2">
    <source>
        <dbReference type="EMBL" id="OBR62906.1"/>
    </source>
</evidence>
<name>A0A1A5YBC5_9BACL</name>
<dbReference type="PANTHER" id="PTHR45947">
    <property type="entry name" value="SULFOQUINOVOSYL TRANSFERASE SQD2"/>
    <property type="match status" value="1"/>
</dbReference>
<reference evidence="2 3" key="1">
    <citation type="submission" date="2016-05" db="EMBL/GenBank/DDBJ databases">
        <title>Paenibacillus oryzae. sp. nov., isolated from the rice root.</title>
        <authorList>
            <person name="Zhang J."/>
            <person name="Zhang X."/>
        </authorList>
    </citation>
    <scope>NUCLEOTIDE SEQUENCE [LARGE SCALE GENOMIC DNA]</scope>
    <source>
        <strain evidence="2 3">1DrF-4</strain>
    </source>
</reference>
<feature type="domain" description="Glycosyl transferase family 1" evidence="1">
    <location>
        <begin position="172"/>
        <end position="285"/>
    </location>
</feature>
<evidence type="ECO:0000313" key="3">
    <source>
        <dbReference type="Proteomes" id="UP000092024"/>
    </source>
</evidence>
<dbReference type="EMBL" id="LYPA01000076">
    <property type="protein sequence ID" value="OBR62906.1"/>
    <property type="molecule type" value="Genomic_DNA"/>
</dbReference>
<dbReference type="PANTHER" id="PTHR45947:SF3">
    <property type="entry name" value="SULFOQUINOVOSYL TRANSFERASE SQD2"/>
    <property type="match status" value="1"/>
</dbReference>
<dbReference type="Gene3D" id="3.40.50.2000">
    <property type="entry name" value="Glycogen Phosphorylase B"/>
    <property type="match status" value="2"/>
</dbReference>
<dbReference type="AlphaFoldDB" id="A0A1A5YBC5"/>